<reference evidence="2 3" key="1">
    <citation type="journal article" date="2021" name="Arch. Microbiol.">
        <title>Harenicola maris gen. nov., sp. nov. isolated from the Sea of Japan shallow sediments.</title>
        <authorList>
            <person name="Romanenko L.A."/>
            <person name="Kurilenko V.V."/>
            <person name="Chernysheva N.Y."/>
            <person name="Tekutyeva L.A."/>
            <person name="Velansky P.V."/>
            <person name="Svetashev V.I."/>
            <person name="Isaeva M.P."/>
        </authorList>
    </citation>
    <scope>NUCLEOTIDE SEQUENCE [LARGE SCALE GENOMIC DNA]</scope>
    <source>
        <strain evidence="2 3">KMM 3653</strain>
    </source>
</reference>
<evidence type="ECO:0000259" key="1">
    <source>
        <dbReference type="Pfam" id="PF22324"/>
    </source>
</evidence>
<accession>A0AAP2G520</accession>
<protein>
    <recommendedName>
        <fullName evidence="1">Winged helix domain-containing protein</fullName>
    </recommendedName>
</protein>
<evidence type="ECO:0000313" key="3">
    <source>
        <dbReference type="Proteomes" id="UP001315686"/>
    </source>
</evidence>
<comment type="caution">
    <text evidence="2">The sequence shown here is derived from an EMBL/GenBank/DDBJ whole genome shotgun (WGS) entry which is preliminary data.</text>
</comment>
<evidence type="ECO:0000313" key="2">
    <source>
        <dbReference type="EMBL" id="MBT0958915.1"/>
    </source>
</evidence>
<sequence>MNKTVTLLGGECPRTFKLSGRIGQTMHNLMQAKSAGITSLESPALRLASHIHVLRKMGFSIETELEPHGGTYSGNHARYRLLSEVVPADTAKGPEA</sequence>
<gene>
    <name evidence="2" type="ORF">IV417_16120</name>
</gene>
<dbReference type="EMBL" id="JADQAZ010000003">
    <property type="protein sequence ID" value="MBT0958915.1"/>
    <property type="molecule type" value="Genomic_DNA"/>
</dbReference>
<dbReference type="InterPro" id="IPR054382">
    <property type="entry name" value="wHTH_alphaproteobact"/>
</dbReference>
<feature type="domain" description="Winged helix" evidence="1">
    <location>
        <begin position="16"/>
        <end position="87"/>
    </location>
</feature>
<proteinExistence type="predicted"/>
<name>A0AAP2G520_9RHOB</name>
<dbReference type="AlphaFoldDB" id="A0AAP2G520"/>
<dbReference type="Proteomes" id="UP001315686">
    <property type="component" value="Unassembled WGS sequence"/>
</dbReference>
<organism evidence="2 3">
    <name type="scientific">Harenicola maris</name>
    <dbReference type="NCBI Taxonomy" id="2841044"/>
    <lineage>
        <taxon>Bacteria</taxon>
        <taxon>Pseudomonadati</taxon>
        <taxon>Pseudomonadota</taxon>
        <taxon>Alphaproteobacteria</taxon>
        <taxon>Rhodobacterales</taxon>
        <taxon>Paracoccaceae</taxon>
        <taxon>Harenicola</taxon>
    </lineage>
</organism>
<keyword evidence="3" id="KW-1185">Reference proteome</keyword>
<dbReference type="Pfam" id="PF22324">
    <property type="entry name" value="HTH_91"/>
    <property type="match status" value="1"/>
</dbReference>
<dbReference type="RefSeq" id="WP_327795128.1">
    <property type="nucleotide sequence ID" value="NZ_JADQAZ010000003.1"/>
</dbReference>